<dbReference type="Pfam" id="PF13460">
    <property type="entry name" value="NAD_binding_10"/>
    <property type="match status" value="1"/>
</dbReference>
<name>E1ZP18_CHLVA</name>
<proteinExistence type="predicted"/>
<dbReference type="RefSeq" id="XP_005844539.1">
    <property type="nucleotide sequence ID" value="XM_005844477.1"/>
</dbReference>
<keyword evidence="3" id="KW-1185">Reference proteome</keyword>
<dbReference type="InterPro" id="IPR016040">
    <property type="entry name" value="NAD(P)-bd_dom"/>
</dbReference>
<dbReference type="FunCoup" id="E1ZP18">
    <property type="interactions" value="562"/>
</dbReference>
<sequence length="324" mass="35005">MAQAALSGTFLGAAASLQGRTSRQSASRRLAVSVRADKALIVNTKGGGHAFLGLHLAKKLLSAGHSVTILNDGDKEKLSGKAPFSQYASLAGAEVVWGSPTDPATYPAGAFDVVYDNNGKNLESCQPLIDHFKGKVKHYVFVSSAGAYAANSVEPMHVEGDKRKASAGHVAVEGYLEEQQLPYTVFQPLYIYGPHTAKDCEQWFMERILRCGHFNLCSDRCITFDGIVKAIAAAASKEAKIVHYNPAEMGLGKGEGFPFRAVHFFASSDKAKRVLGWQPQHNFLKDVDQLVKDFQASGRLDKQPDFSVDDKILAAVGYKAEALV</sequence>
<dbReference type="PANTHER" id="PTHR43725:SF6">
    <property type="entry name" value="CHLOROPLAST STEM-LOOP BINDING PROTEIN OF 41 KDA A, CHLOROPLASTIC"/>
    <property type="match status" value="1"/>
</dbReference>
<dbReference type="KEGG" id="cvr:CHLNCDRAFT_138964"/>
<reference evidence="2 3" key="1">
    <citation type="journal article" date="2010" name="Plant Cell">
        <title>The Chlorella variabilis NC64A genome reveals adaptation to photosymbiosis, coevolution with viruses, and cryptic sex.</title>
        <authorList>
            <person name="Blanc G."/>
            <person name="Duncan G."/>
            <person name="Agarkova I."/>
            <person name="Borodovsky M."/>
            <person name="Gurnon J."/>
            <person name="Kuo A."/>
            <person name="Lindquist E."/>
            <person name="Lucas S."/>
            <person name="Pangilinan J."/>
            <person name="Polle J."/>
            <person name="Salamov A."/>
            <person name="Terry A."/>
            <person name="Yamada T."/>
            <person name="Dunigan D.D."/>
            <person name="Grigoriev I.V."/>
            <person name="Claverie J.M."/>
            <person name="Van Etten J.L."/>
        </authorList>
    </citation>
    <scope>NUCLEOTIDE SEQUENCE [LARGE SCALE GENOMIC DNA]</scope>
    <source>
        <strain evidence="2 3">NC64A</strain>
    </source>
</reference>
<dbReference type="GeneID" id="17351790"/>
<evidence type="ECO:0000259" key="1">
    <source>
        <dbReference type="Pfam" id="PF13460"/>
    </source>
</evidence>
<dbReference type="GO" id="GO:0005996">
    <property type="term" value="P:monosaccharide metabolic process"/>
    <property type="evidence" value="ECO:0007669"/>
    <property type="project" value="TreeGrafter"/>
</dbReference>
<dbReference type="OMA" id="YKTTDEP"/>
<protein>
    <recommendedName>
        <fullName evidence="1">NAD(P)-binding domain-containing protein</fullName>
    </recommendedName>
</protein>
<dbReference type="OrthoDB" id="419598at2759"/>
<feature type="domain" description="NAD(P)-binding" evidence="1">
    <location>
        <begin position="47"/>
        <end position="190"/>
    </location>
</feature>
<dbReference type="STRING" id="554065.E1ZP18"/>
<dbReference type="Proteomes" id="UP000008141">
    <property type="component" value="Unassembled WGS sequence"/>
</dbReference>
<dbReference type="AlphaFoldDB" id="E1ZP18"/>
<dbReference type="InParanoid" id="E1ZP18"/>
<accession>E1ZP18</accession>
<dbReference type="InterPro" id="IPR036291">
    <property type="entry name" value="NAD(P)-bd_dom_sf"/>
</dbReference>
<evidence type="ECO:0000313" key="2">
    <source>
        <dbReference type="EMBL" id="EFN52437.1"/>
    </source>
</evidence>
<dbReference type="GO" id="GO:0003978">
    <property type="term" value="F:UDP-glucose 4-epimerase activity"/>
    <property type="evidence" value="ECO:0007669"/>
    <property type="project" value="TreeGrafter"/>
</dbReference>
<dbReference type="PANTHER" id="PTHR43725">
    <property type="entry name" value="UDP-GLUCOSE 4-EPIMERASE"/>
    <property type="match status" value="1"/>
</dbReference>
<dbReference type="eggNOG" id="ENOG502QUUA">
    <property type="taxonomic scope" value="Eukaryota"/>
</dbReference>
<dbReference type="GO" id="GO:0005829">
    <property type="term" value="C:cytosol"/>
    <property type="evidence" value="ECO:0007669"/>
    <property type="project" value="TreeGrafter"/>
</dbReference>
<dbReference type="SUPFAM" id="SSF51735">
    <property type="entry name" value="NAD(P)-binding Rossmann-fold domains"/>
    <property type="match status" value="1"/>
</dbReference>
<dbReference type="Gene3D" id="3.40.50.720">
    <property type="entry name" value="NAD(P)-binding Rossmann-like Domain"/>
    <property type="match status" value="1"/>
</dbReference>
<organism evidence="3">
    <name type="scientific">Chlorella variabilis</name>
    <name type="common">Green alga</name>
    <dbReference type="NCBI Taxonomy" id="554065"/>
    <lineage>
        <taxon>Eukaryota</taxon>
        <taxon>Viridiplantae</taxon>
        <taxon>Chlorophyta</taxon>
        <taxon>core chlorophytes</taxon>
        <taxon>Trebouxiophyceae</taxon>
        <taxon>Chlorellales</taxon>
        <taxon>Chlorellaceae</taxon>
        <taxon>Chlorella clade</taxon>
        <taxon>Chlorella</taxon>
    </lineage>
</organism>
<dbReference type="EMBL" id="GL433856">
    <property type="protein sequence ID" value="EFN52437.1"/>
    <property type="molecule type" value="Genomic_DNA"/>
</dbReference>
<evidence type="ECO:0000313" key="3">
    <source>
        <dbReference type="Proteomes" id="UP000008141"/>
    </source>
</evidence>
<gene>
    <name evidence="2" type="ORF">CHLNCDRAFT_138964</name>
</gene>